<reference evidence="1" key="2">
    <citation type="journal article" date="2022" name="BMC Genomics">
        <title>Comparative genome analysis of mycobacteria focusing on tRNA and non-coding RNA.</title>
        <authorList>
            <person name="Behra P.R.K."/>
            <person name="Pettersson B.M.F."/>
            <person name="Ramesh M."/>
            <person name="Das S."/>
            <person name="Dasgupta S."/>
            <person name="Kirsebom L.A."/>
        </authorList>
    </citation>
    <scope>NUCLEOTIDE SEQUENCE</scope>
    <source>
        <strain evidence="1">DSM 44838</strain>
    </source>
</reference>
<evidence type="ECO:0000313" key="2">
    <source>
        <dbReference type="Proteomes" id="UP001141629"/>
    </source>
</evidence>
<gene>
    <name evidence="1" type="ORF">H7K45_27010</name>
</gene>
<protein>
    <recommendedName>
        <fullName evidence="3">Glycosyltransferase Family 4</fullName>
    </recommendedName>
</protein>
<dbReference type="RefSeq" id="WP_263999189.1">
    <property type="nucleotide sequence ID" value="NZ_JACKVK010000013.1"/>
</dbReference>
<proteinExistence type="predicted"/>
<keyword evidence="2" id="KW-1185">Reference proteome</keyword>
<dbReference type="Proteomes" id="UP001141629">
    <property type="component" value="Unassembled WGS sequence"/>
</dbReference>
<dbReference type="AlphaFoldDB" id="A0A9X2Z9K5"/>
<name>A0A9X2Z9K5_9MYCO</name>
<sequence>MLTVASVPAAHPYVAAVVDTSRVTLLPDPVPPGATMAGQWWPPRFLDPEYLRDHVDSVDVLHVHFGFEAIPVADLQQVLEVLRHARIPLVLTVHDLHNPHFADATEHLARLDVLVPAATVVLTLTPGAATEIHRRWGRDAVVLPHPHVLPIDAVGAPRPSRSDPVVAVHGKALRANIRPWPVLDALLAGELPRHRLRLDLDDEALEVTGSAEHVRRYRDAGVDVRVHPRFSDDELTEYLSEVDVVVLPYAFGTHSGWVEACHDAGTSVVVPDCGYFGQQHGAPEYGYGPDGVDDAGLRRAVTACLADLTPSGVTNFERRERRRRQRTEVAHAMADAYETAVAAVAELVCRGGSATLHARLPGC</sequence>
<accession>A0A9X2Z9K5</accession>
<dbReference type="SUPFAM" id="SSF53756">
    <property type="entry name" value="UDP-Glycosyltransferase/glycogen phosphorylase"/>
    <property type="match status" value="1"/>
</dbReference>
<comment type="caution">
    <text evidence="1">The sequence shown here is derived from an EMBL/GenBank/DDBJ whole genome shotgun (WGS) entry which is preliminary data.</text>
</comment>
<reference evidence="1" key="1">
    <citation type="submission" date="2020-07" db="EMBL/GenBank/DDBJ databases">
        <authorList>
            <person name="Pettersson B.M.F."/>
            <person name="Behra P.R.K."/>
            <person name="Ramesh M."/>
            <person name="Das S."/>
            <person name="Dasgupta S."/>
            <person name="Kirsebom L.A."/>
        </authorList>
    </citation>
    <scope>NUCLEOTIDE SEQUENCE</scope>
    <source>
        <strain evidence="1">DSM 44838</strain>
    </source>
</reference>
<evidence type="ECO:0000313" key="1">
    <source>
        <dbReference type="EMBL" id="MCV7424211.1"/>
    </source>
</evidence>
<organism evidence="1 2">
    <name type="scientific">Mycobacterium yunnanensis</name>
    <dbReference type="NCBI Taxonomy" id="368477"/>
    <lineage>
        <taxon>Bacteria</taxon>
        <taxon>Bacillati</taxon>
        <taxon>Actinomycetota</taxon>
        <taxon>Actinomycetes</taxon>
        <taxon>Mycobacteriales</taxon>
        <taxon>Mycobacteriaceae</taxon>
        <taxon>Mycobacterium</taxon>
    </lineage>
</organism>
<dbReference type="Gene3D" id="3.40.50.2000">
    <property type="entry name" value="Glycogen Phosphorylase B"/>
    <property type="match status" value="2"/>
</dbReference>
<dbReference type="EMBL" id="JACKVK010000013">
    <property type="protein sequence ID" value="MCV7424211.1"/>
    <property type="molecule type" value="Genomic_DNA"/>
</dbReference>
<evidence type="ECO:0008006" key="3">
    <source>
        <dbReference type="Google" id="ProtNLM"/>
    </source>
</evidence>